<name>A0A251SFC2_HELAN</name>
<keyword evidence="5" id="KW-1133">Transmembrane helix</keyword>
<organism evidence="7 8">
    <name type="scientific">Helianthus annuus</name>
    <name type="common">Common sunflower</name>
    <dbReference type="NCBI Taxonomy" id="4232"/>
    <lineage>
        <taxon>Eukaryota</taxon>
        <taxon>Viridiplantae</taxon>
        <taxon>Streptophyta</taxon>
        <taxon>Embryophyta</taxon>
        <taxon>Tracheophyta</taxon>
        <taxon>Spermatophyta</taxon>
        <taxon>Magnoliopsida</taxon>
        <taxon>eudicotyledons</taxon>
        <taxon>Gunneridae</taxon>
        <taxon>Pentapetalae</taxon>
        <taxon>asterids</taxon>
        <taxon>campanulids</taxon>
        <taxon>Asterales</taxon>
        <taxon>Asteraceae</taxon>
        <taxon>Asteroideae</taxon>
        <taxon>Heliantheae alliance</taxon>
        <taxon>Heliantheae</taxon>
        <taxon>Helianthus</taxon>
    </lineage>
</organism>
<evidence type="ECO:0000313" key="7">
    <source>
        <dbReference type="EMBL" id="OTF96975.1"/>
    </source>
</evidence>
<evidence type="ECO:0000259" key="6">
    <source>
        <dbReference type="PROSITE" id="PS51999"/>
    </source>
</evidence>
<evidence type="ECO:0000256" key="3">
    <source>
        <dbReference type="ARBA" id="ARBA00022833"/>
    </source>
</evidence>
<protein>
    <submittedName>
        <fullName evidence="7">Putative zinc finger, GRF-type</fullName>
    </submittedName>
</protein>
<dbReference type="GO" id="GO:0008270">
    <property type="term" value="F:zinc ion binding"/>
    <property type="evidence" value="ECO:0007669"/>
    <property type="project" value="UniProtKB-KW"/>
</dbReference>
<keyword evidence="5" id="KW-0812">Transmembrane</keyword>
<reference evidence="8" key="1">
    <citation type="journal article" date="2017" name="Nature">
        <title>The sunflower genome provides insights into oil metabolism, flowering and Asterid evolution.</title>
        <authorList>
            <person name="Badouin H."/>
            <person name="Gouzy J."/>
            <person name="Grassa C.J."/>
            <person name="Murat F."/>
            <person name="Staton S.E."/>
            <person name="Cottret L."/>
            <person name="Lelandais-Briere C."/>
            <person name="Owens G.L."/>
            <person name="Carrere S."/>
            <person name="Mayjonade B."/>
            <person name="Legrand L."/>
            <person name="Gill N."/>
            <person name="Kane N.C."/>
            <person name="Bowers J.E."/>
            <person name="Hubner S."/>
            <person name="Bellec A."/>
            <person name="Berard A."/>
            <person name="Berges H."/>
            <person name="Blanchet N."/>
            <person name="Boniface M.C."/>
            <person name="Brunel D."/>
            <person name="Catrice O."/>
            <person name="Chaidir N."/>
            <person name="Claudel C."/>
            <person name="Donnadieu C."/>
            <person name="Faraut T."/>
            <person name="Fievet G."/>
            <person name="Helmstetter N."/>
            <person name="King M."/>
            <person name="Knapp S.J."/>
            <person name="Lai Z."/>
            <person name="Le Paslier M.C."/>
            <person name="Lippi Y."/>
            <person name="Lorenzon L."/>
            <person name="Mandel J.R."/>
            <person name="Marage G."/>
            <person name="Marchand G."/>
            <person name="Marquand E."/>
            <person name="Bret-Mestries E."/>
            <person name="Morien E."/>
            <person name="Nambeesan S."/>
            <person name="Nguyen T."/>
            <person name="Pegot-Espagnet P."/>
            <person name="Pouilly N."/>
            <person name="Raftis F."/>
            <person name="Sallet E."/>
            <person name="Schiex T."/>
            <person name="Thomas J."/>
            <person name="Vandecasteele C."/>
            <person name="Vares D."/>
            <person name="Vear F."/>
            <person name="Vautrin S."/>
            <person name="Crespi M."/>
            <person name="Mangin B."/>
            <person name="Burke J.M."/>
            <person name="Salse J."/>
            <person name="Munos S."/>
            <person name="Vincourt P."/>
            <person name="Rieseberg L.H."/>
            <person name="Langlade N.B."/>
        </authorList>
    </citation>
    <scope>NUCLEOTIDE SEQUENCE [LARGE SCALE GENOMIC DNA]</scope>
    <source>
        <strain evidence="8">cv. SF193</strain>
    </source>
</reference>
<evidence type="ECO:0000256" key="4">
    <source>
        <dbReference type="PROSITE-ProRule" id="PRU01343"/>
    </source>
</evidence>
<keyword evidence="3" id="KW-0862">Zinc</keyword>
<dbReference type="EMBL" id="CM007903">
    <property type="protein sequence ID" value="OTF96975.1"/>
    <property type="molecule type" value="Genomic_DNA"/>
</dbReference>
<evidence type="ECO:0000256" key="5">
    <source>
        <dbReference type="SAM" id="Phobius"/>
    </source>
</evidence>
<dbReference type="Proteomes" id="UP000215914">
    <property type="component" value="Chromosome 14"/>
</dbReference>
<dbReference type="Pfam" id="PF06839">
    <property type="entry name" value="Zn_ribbon_GRF"/>
    <property type="match status" value="1"/>
</dbReference>
<keyword evidence="5" id="KW-0472">Membrane</keyword>
<dbReference type="InterPro" id="IPR010666">
    <property type="entry name" value="Znf_GRF"/>
</dbReference>
<dbReference type="InParanoid" id="A0A251SFC2"/>
<keyword evidence="8" id="KW-1185">Reference proteome</keyword>
<evidence type="ECO:0000256" key="2">
    <source>
        <dbReference type="ARBA" id="ARBA00022771"/>
    </source>
</evidence>
<accession>A0A251SFC2</accession>
<dbReference type="PROSITE" id="PS51999">
    <property type="entry name" value="ZF_GRF"/>
    <property type="match status" value="1"/>
</dbReference>
<gene>
    <name evidence="7" type="ORF">HannXRQ_Chr14g0429441</name>
</gene>
<sequence length="99" mass="11308">MVLCNCGQDAIIVTSWTDLNPGRRFYSCPTMNPNCGRFIGWVDPPMCSRAVAIIPGLLRHRNQVDVELAKMREKNRLKNKIITVLLIVLGFVFWIYVKA</sequence>
<evidence type="ECO:0000256" key="1">
    <source>
        <dbReference type="ARBA" id="ARBA00022723"/>
    </source>
</evidence>
<evidence type="ECO:0000313" key="8">
    <source>
        <dbReference type="Proteomes" id="UP000215914"/>
    </source>
</evidence>
<dbReference type="OMA" id="MITSWTH"/>
<feature type="domain" description="GRF-type" evidence="6">
    <location>
        <begin position="4"/>
        <end position="45"/>
    </location>
</feature>
<feature type="transmembrane region" description="Helical" evidence="5">
    <location>
        <begin position="81"/>
        <end position="97"/>
    </location>
</feature>
<keyword evidence="1" id="KW-0479">Metal-binding</keyword>
<dbReference type="PANTHER" id="PTHR33248">
    <property type="entry name" value="ZINC ION-BINDING PROTEIN"/>
    <property type="match status" value="1"/>
</dbReference>
<dbReference type="AlphaFoldDB" id="A0A251SFC2"/>
<keyword evidence="2 4" id="KW-0863">Zinc-finger</keyword>
<proteinExistence type="predicted"/>